<dbReference type="Gene3D" id="3.10.10.10">
    <property type="entry name" value="HIV Type 1 Reverse Transcriptase, subunit A, domain 1"/>
    <property type="match status" value="1"/>
</dbReference>
<keyword evidence="4" id="KW-1185">Reference proteome</keyword>
<dbReference type="Proteomes" id="UP000257109">
    <property type="component" value="Unassembled WGS sequence"/>
</dbReference>
<sequence>MTTRTKIDVHVGTLSMEFWDTFVKFNIFKALKHPTEDHSIFSIDAIDGLVEDYFQIGTNCANLVNFVDIFDVIHKFCTEAAQVDSEILCHILHFLYFKDFIYDIIHYRIDEVPGKSQYAKFLVAGTSKLGVTRVATLINVEPIPTRRSRLRPIRLTWREPRPTPTEGAEIDSNRQEPAKTDSTNPEGAETDSNMQKPVETNSNNPKEAESVSSSQPEAESDSDKKESQQTEAKVGQLTPSIQEKYVSPQPQTTELKPFPEHLKYTYLGDNQKFPVIITNNLSKEQEEKLLEVFRKHKKAICWTLTDLPGINPSIYMHKILLEEDARLWRLNSSLLDVVKKEVTKLLVVGIIYPISDNQWVSLVQVVPKKSGMMVIKNQQDEMVSAMIQNSWRVCIDYRKPNQATPMDHFPLSFVDQVLEKLAGYMQIHKAPMDQHKTTFTCSFRTFAYTKMSFGLCNSSSTFQRCMINIFLDLLEDCMEVFMDDYTVYIESFEACLDNLSRVLRSSTEPLYELDPEIELTLRRLRKVRKRVVNSSSSSGSFINSNQFPIDNSVSSFSQFAEPGQMEKNDRTLKELATPDVVYQPRCIQYPQLEPAQTYELKSALIHLLPKFHGFVGEDPHKHLKEFHVVCSTMRPQRILEGYIKMKVFPFSLDETAKDWLYLQSFPTRTISARKPESDEELLKMF</sequence>
<gene>
    <name evidence="3" type="ORF">CR513_09537</name>
</gene>
<dbReference type="EMBL" id="QJKJ01001682">
    <property type="protein sequence ID" value="RDY06471.1"/>
    <property type="molecule type" value="Genomic_DNA"/>
</dbReference>
<dbReference type="Pfam" id="PF00078">
    <property type="entry name" value="RVT_1"/>
    <property type="match status" value="1"/>
</dbReference>
<dbReference type="InterPro" id="IPR043502">
    <property type="entry name" value="DNA/RNA_pol_sf"/>
</dbReference>
<evidence type="ECO:0000259" key="2">
    <source>
        <dbReference type="Pfam" id="PF00078"/>
    </source>
</evidence>
<feature type="region of interest" description="Disordered" evidence="1">
    <location>
        <begin position="154"/>
        <end position="254"/>
    </location>
</feature>
<accession>A0A371HUJ9</accession>
<name>A0A371HUJ9_MUCPR</name>
<dbReference type="InterPro" id="IPR000477">
    <property type="entry name" value="RT_dom"/>
</dbReference>
<proteinExistence type="predicted"/>
<evidence type="ECO:0000313" key="3">
    <source>
        <dbReference type="EMBL" id="RDY06471.1"/>
    </source>
</evidence>
<dbReference type="SUPFAM" id="SSF56672">
    <property type="entry name" value="DNA/RNA polymerases"/>
    <property type="match status" value="1"/>
</dbReference>
<dbReference type="AlphaFoldDB" id="A0A371HUJ9"/>
<comment type="caution">
    <text evidence="3">The sequence shown here is derived from an EMBL/GenBank/DDBJ whole genome shotgun (WGS) entry which is preliminary data.</text>
</comment>
<evidence type="ECO:0000313" key="4">
    <source>
        <dbReference type="Proteomes" id="UP000257109"/>
    </source>
</evidence>
<dbReference type="InterPro" id="IPR043128">
    <property type="entry name" value="Rev_trsase/Diguanyl_cyclase"/>
</dbReference>
<organism evidence="3 4">
    <name type="scientific">Mucuna pruriens</name>
    <name type="common">Velvet bean</name>
    <name type="synonym">Dolichos pruriens</name>
    <dbReference type="NCBI Taxonomy" id="157652"/>
    <lineage>
        <taxon>Eukaryota</taxon>
        <taxon>Viridiplantae</taxon>
        <taxon>Streptophyta</taxon>
        <taxon>Embryophyta</taxon>
        <taxon>Tracheophyta</taxon>
        <taxon>Spermatophyta</taxon>
        <taxon>Magnoliopsida</taxon>
        <taxon>eudicotyledons</taxon>
        <taxon>Gunneridae</taxon>
        <taxon>Pentapetalae</taxon>
        <taxon>rosids</taxon>
        <taxon>fabids</taxon>
        <taxon>Fabales</taxon>
        <taxon>Fabaceae</taxon>
        <taxon>Papilionoideae</taxon>
        <taxon>50 kb inversion clade</taxon>
        <taxon>NPAAA clade</taxon>
        <taxon>indigoferoid/millettioid clade</taxon>
        <taxon>Phaseoleae</taxon>
        <taxon>Mucuna</taxon>
    </lineage>
</organism>
<reference evidence="3" key="1">
    <citation type="submission" date="2018-05" db="EMBL/GenBank/DDBJ databases">
        <title>Draft genome of Mucuna pruriens seed.</title>
        <authorList>
            <person name="Nnadi N.E."/>
            <person name="Vos R."/>
            <person name="Hasami M.H."/>
            <person name="Devisetty U.K."/>
            <person name="Aguiy J.C."/>
        </authorList>
    </citation>
    <scope>NUCLEOTIDE SEQUENCE [LARGE SCALE GENOMIC DNA]</scope>
    <source>
        <strain evidence="3">JCA_2017</strain>
    </source>
</reference>
<feature type="domain" description="Reverse transcriptase" evidence="2">
    <location>
        <begin position="423"/>
        <end position="504"/>
    </location>
</feature>
<evidence type="ECO:0000256" key="1">
    <source>
        <dbReference type="SAM" id="MobiDB-lite"/>
    </source>
</evidence>
<dbReference type="CDD" id="cd01647">
    <property type="entry name" value="RT_LTR"/>
    <property type="match status" value="1"/>
</dbReference>
<protein>
    <recommendedName>
        <fullName evidence="2">Reverse transcriptase domain-containing protein</fullName>
    </recommendedName>
</protein>
<dbReference type="InterPro" id="IPR053134">
    <property type="entry name" value="RNA-dir_DNA_polymerase"/>
</dbReference>
<dbReference type="Gene3D" id="3.30.70.270">
    <property type="match status" value="1"/>
</dbReference>
<feature type="non-terminal residue" evidence="3">
    <location>
        <position position="1"/>
    </location>
</feature>
<feature type="compositionally biased region" description="Polar residues" evidence="1">
    <location>
        <begin position="180"/>
        <end position="217"/>
    </location>
</feature>
<dbReference type="PANTHER" id="PTHR24559:SF444">
    <property type="entry name" value="REVERSE TRANSCRIPTASE DOMAIN-CONTAINING PROTEIN"/>
    <property type="match status" value="1"/>
</dbReference>
<dbReference type="PANTHER" id="PTHR24559">
    <property type="entry name" value="TRANSPOSON TY3-I GAG-POL POLYPROTEIN"/>
    <property type="match status" value="1"/>
</dbReference>